<sequence length="180" mass="20584">MYSKILPTNSQVLINQKEINSSIDKLAMQINQDFAGKEVAFLTIMNGGMIFASSLATRLNLDMEMDYLQLSRYGKSQTGGQLVWKYQPEINMENHHVILCDDIYDEGHTLAAAHAWCLKKGAKSASSVVLIHKEHDRTYADYKPDYVAMNIPDHYIFGYGMDLEEKLRQLPEIYYLPKAK</sequence>
<keyword evidence="4" id="KW-0808">Transferase</keyword>
<dbReference type="CDD" id="cd06223">
    <property type="entry name" value="PRTases_typeI"/>
    <property type="match status" value="1"/>
</dbReference>
<dbReference type="GO" id="GO:0000287">
    <property type="term" value="F:magnesium ion binding"/>
    <property type="evidence" value="ECO:0007669"/>
    <property type="project" value="TreeGrafter"/>
</dbReference>
<dbReference type="GO" id="GO:0006178">
    <property type="term" value="P:guanine salvage"/>
    <property type="evidence" value="ECO:0007669"/>
    <property type="project" value="TreeGrafter"/>
</dbReference>
<dbReference type="PANTHER" id="PTHR43340:SF1">
    <property type="entry name" value="HYPOXANTHINE PHOSPHORIBOSYLTRANSFERASE"/>
    <property type="match status" value="1"/>
</dbReference>
<comment type="catalytic activity">
    <reaction evidence="2">
        <text>IMP + diphosphate = hypoxanthine + 5-phospho-alpha-D-ribose 1-diphosphate</text>
        <dbReference type="Rhea" id="RHEA:17973"/>
        <dbReference type="ChEBI" id="CHEBI:17368"/>
        <dbReference type="ChEBI" id="CHEBI:33019"/>
        <dbReference type="ChEBI" id="CHEBI:58017"/>
        <dbReference type="ChEBI" id="CHEBI:58053"/>
        <dbReference type="EC" id="2.4.2.8"/>
    </reaction>
    <physiologicalReaction direction="right-to-left" evidence="2">
        <dbReference type="Rhea" id="RHEA:17975"/>
    </physiologicalReaction>
</comment>
<gene>
    <name evidence="4" type="ORF">C8D91_2412</name>
</gene>
<keyword evidence="5" id="KW-1185">Reference proteome</keyword>
<evidence type="ECO:0000313" key="5">
    <source>
        <dbReference type="Proteomes" id="UP000295724"/>
    </source>
</evidence>
<organism evidence="4 5">
    <name type="scientific">Marinicella litoralis</name>
    <dbReference type="NCBI Taxonomy" id="644220"/>
    <lineage>
        <taxon>Bacteria</taxon>
        <taxon>Pseudomonadati</taxon>
        <taxon>Pseudomonadota</taxon>
        <taxon>Gammaproteobacteria</taxon>
        <taxon>Lysobacterales</taxon>
        <taxon>Marinicellaceae</taxon>
        <taxon>Marinicella</taxon>
    </lineage>
</organism>
<feature type="domain" description="Phosphoribosyltransferase" evidence="3">
    <location>
        <begin position="16"/>
        <end position="164"/>
    </location>
</feature>
<dbReference type="InterPro" id="IPR029057">
    <property type="entry name" value="PRTase-like"/>
</dbReference>
<protein>
    <submittedName>
        <fullName evidence="4">Hypoxanthine phosphoribosyltransferase</fullName>
    </submittedName>
</protein>
<evidence type="ECO:0000256" key="2">
    <source>
        <dbReference type="ARBA" id="ARBA00049402"/>
    </source>
</evidence>
<dbReference type="RefSeq" id="WP_099019516.1">
    <property type="nucleotide sequence ID" value="NZ_NIHB01000003.1"/>
</dbReference>
<dbReference type="InterPro" id="IPR000836">
    <property type="entry name" value="PRTase_dom"/>
</dbReference>
<dbReference type="GO" id="GO:0032263">
    <property type="term" value="P:GMP salvage"/>
    <property type="evidence" value="ECO:0007669"/>
    <property type="project" value="TreeGrafter"/>
</dbReference>
<dbReference type="PANTHER" id="PTHR43340">
    <property type="entry name" value="HYPOXANTHINE-GUANINE PHOSPHORIBOSYLTRANSFERASE"/>
    <property type="match status" value="1"/>
</dbReference>
<dbReference type="OrthoDB" id="9802824at2"/>
<comment type="caution">
    <text evidence="4">The sequence shown here is derived from an EMBL/GenBank/DDBJ whole genome shotgun (WGS) entry which is preliminary data.</text>
</comment>
<dbReference type="EMBL" id="SNZB01000005">
    <property type="protein sequence ID" value="TDR18492.1"/>
    <property type="molecule type" value="Genomic_DNA"/>
</dbReference>
<comment type="catalytic activity">
    <reaction evidence="1">
        <text>GMP + diphosphate = guanine + 5-phospho-alpha-D-ribose 1-diphosphate</text>
        <dbReference type="Rhea" id="RHEA:25424"/>
        <dbReference type="ChEBI" id="CHEBI:16235"/>
        <dbReference type="ChEBI" id="CHEBI:33019"/>
        <dbReference type="ChEBI" id="CHEBI:58017"/>
        <dbReference type="ChEBI" id="CHEBI:58115"/>
        <dbReference type="EC" id="2.4.2.8"/>
    </reaction>
    <physiologicalReaction direction="right-to-left" evidence="1">
        <dbReference type="Rhea" id="RHEA:25426"/>
    </physiologicalReaction>
</comment>
<dbReference type="Pfam" id="PF00156">
    <property type="entry name" value="Pribosyltran"/>
    <property type="match status" value="1"/>
</dbReference>
<dbReference type="InterPro" id="IPR050408">
    <property type="entry name" value="HGPRT"/>
</dbReference>
<dbReference type="GO" id="GO:0032264">
    <property type="term" value="P:IMP salvage"/>
    <property type="evidence" value="ECO:0007669"/>
    <property type="project" value="TreeGrafter"/>
</dbReference>
<dbReference type="AlphaFoldDB" id="A0A4R6XGH8"/>
<keyword evidence="4" id="KW-0328">Glycosyltransferase</keyword>
<evidence type="ECO:0000259" key="3">
    <source>
        <dbReference type="Pfam" id="PF00156"/>
    </source>
</evidence>
<dbReference type="GO" id="GO:0004422">
    <property type="term" value="F:hypoxanthine phosphoribosyltransferase activity"/>
    <property type="evidence" value="ECO:0007669"/>
    <property type="project" value="TreeGrafter"/>
</dbReference>
<accession>A0A4R6XGH8</accession>
<dbReference type="Proteomes" id="UP000295724">
    <property type="component" value="Unassembled WGS sequence"/>
</dbReference>
<reference evidence="4 5" key="1">
    <citation type="submission" date="2019-03" db="EMBL/GenBank/DDBJ databases">
        <title>Genomic Encyclopedia of Type Strains, Phase IV (KMG-IV): sequencing the most valuable type-strain genomes for metagenomic binning, comparative biology and taxonomic classification.</title>
        <authorList>
            <person name="Goeker M."/>
        </authorList>
    </citation>
    <scope>NUCLEOTIDE SEQUENCE [LARGE SCALE GENOMIC DNA]</scope>
    <source>
        <strain evidence="4 5">DSM 25488</strain>
    </source>
</reference>
<dbReference type="GO" id="GO:0005829">
    <property type="term" value="C:cytosol"/>
    <property type="evidence" value="ECO:0007669"/>
    <property type="project" value="TreeGrafter"/>
</dbReference>
<dbReference type="NCBIfam" id="NF006605">
    <property type="entry name" value="PRK09162.1"/>
    <property type="match status" value="1"/>
</dbReference>
<name>A0A4R6XGH8_9GAMM</name>
<evidence type="ECO:0000256" key="1">
    <source>
        <dbReference type="ARBA" id="ARBA00048811"/>
    </source>
</evidence>
<evidence type="ECO:0000313" key="4">
    <source>
        <dbReference type="EMBL" id="TDR18492.1"/>
    </source>
</evidence>
<dbReference type="Gene3D" id="3.40.50.2020">
    <property type="match status" value="1"/>
</dbReference>
<dbReference type="SUPFAM" id="SSF53271">
    <property type="entry name" value="PRTase-like"/>
    <property type="match status" value="1"/>
</dbReference>
<proteinExistence type="predicted"/>
<dbReference type="GO" id="GO:0046100">
    <property type="term" value="P:hypoxanthine metabolic process"/>
    <property type="evidence" value="ECO:0007669"/>
    <property type="project" value="TreeGrafter"/>
</dbReference>